<dbReference type="EMBL" id="BK015534">
    <property type="protein sequence ID" value="DAE11570.1"/>
    <property type="molecule type" value="Genomic_DNA"/>
</dbReference>
<organism evidence="1">
    <name type="scientific">Myoviridae sp. ct4tH12</name>
    <dbReference type="NCBI Taxonomy" id="2825031"/>
    <lineage>
        <taxon>Viruses</taxon>
        <taxon>Duplodnaviria</taxon>
        <taxon>Heunggongvirae</taxon>
        <taxon>Uroviricota</taxon>
        <taxon>Caudoviricetes</taxon>
    </lineage>
</organism>
<evidence type="ECO:0000313" key="1">
    <source>
        <dbReference type="EMBL" id="DAE11570.1"/>
    </source>
</evidence>
<sequence length="93" mass="10504">MKPLDNARCNSVTAVSVREHCLFRFLCLAVRCNSVASTNARRERIPTQACQQSVDRGCKATVSADFKTVHWWLHVFMTGKSCFPLQIAIATRF</sequence>
<proteinExistence type="predicted"/>
<accession>A0A8S5PXG3</accession>
<protein>
    <submittedName>
        <fullName evidence="1">Uncharacterized protein</fullName>
    </submittedName>
</protein>
<reference evidence="1" key="1">
    <citation type="journal article" date="2021" name="Proc. Natl. Acad. Sci. U.S.A.">
        <title>A Catalog of Tens of Thousands of Viruses from Human Metagenomes Reveals Hidden Associations with Chronic Diseases.</title>
        <authorList>
            <person name="Tisza M.J."/>
            <person name="Buck C.B."/>
        </authorList>
    </citation>
    <scope>NUCLEOTIDE SEQUENCE</scope>
    <source>
        <strain evidence="1">Ct4tH12</strain>
    </source>
</reference>
<name>A0A8S5PXG3_9CAUD</name>